<reference evidence="1 2" key="1">
    <citation type="submission" date="2016-04" db="EMBL/GenBank/DDBJ databases">
        <authorList>
            <person name="Evans L.H."/>
            <person name="Alamgir A."/>
            <person name="Owens N."/>
            <person name="Weber N.D."/>
            <person name="Virtaneva K."/>
            <person name="Barbian K."/>
            <person name="Babar A."/>
            <person name="Rosenke K."/>
        </authorList>
    </citation>
    <scope>NUCLEOTIDE SEQUENCE [LARGE SCALE GENOMIC DNA]</scope>
    <source>
        <strain evidence="1 2">LMa1</strain>
    </source>
</reference>
<dbReference type="InterPro" id="IPR021312">
    <property type="entry name" value="DUF2889"/>
</dbReference>
<dbReference type="Pfam" id="PF11136">
    <property type="entry name" value="DUF2889"/>
    <property type="match status" value="1"/>
</dbReference>
<proteinExistence type="predicted"/>
<evidence type="ECO:0000313" key="2">
    <source>
        <dbReference type="Proteomes" id="UP000078532"/>
    </source>
</evidence>
<keyword evidence="2" id="KW-1185">Reference proteome</keyword>
<dbReference type="Proteomes" id="UP000078532">
    <property type="component" value="Unassembled WGS sequence"/>
</dbReference>
<name>A0A1B7LDX7_9FIRM</name>
<gene>
    <name evidence="1" type="ORF">A6M21_00485</name>
</gene>
<accession>A0A1B7LDX7</accession>
<protein>
    <recommendedName>
        <fullName evidence="3">DUF2889 domain-containing protein</fullName>
    </recommendedName>
</protein>
<dbReference type="EMBL" id="LYVF01000165">
    <property type="protein sequence ID" value="OAT81308.1"/>
    <property type="molecule type" value="Genomic_DNA"/>
</dbReference>
<comment type="caution">
    <text evidence="1">The sequence shown here is derived from an EMBL/GenBank/DDBJ whole genome shotgun (WGS) entry which is preliminary data.</text>
</comment>
<sequence>MLAFSRTKWVGVEKPAPDTYLAHGVLEDNIYGLELDVTVKTPEYKITSAAGKMRRFTTPECPRAVPVLQEAIGVCLTEANLISLVNRRIGREGCRHFANLLLECCDAILRCAFFERWAEAKKQGIDPGDYAKERLPLVPALKNTCLALKME</sequence>
<evidence type="ECO:0000313" key="1">
    <source>
        <dbReference type="EMBL" id="OAT81308.1"/>
    </source>
</evidence>
<dbReference type="OrthoDB" id="1723528at2"/>
<organism evidence="1 2">
    <name type="scientific">Desulfotomaculum copahuensis</name>
    <dbReference type="NCBI Taxonomy" id="1838280"/>
    <lineage>
        <taxon>Bacteria</taxon>
        <taxon>Bacillati</taxon>
        <taxon>Bacillota</taxon>
        <taxon>Clostridia</taxon>
        <taxon>Eubacteriales</taxon>
        <taxon>Desulfotomaculaceae</taxon>
        <taxon>Desulfotomaculum</taxon>
    </lineage>
</organism>
<dbReference type="RefSeq" id="WP_066668863.1">
    <property type="nucleotide sequence ID" value="NZ_LYVF01000165.1"/>
</dbReference>
<evidence type="ECO:0008006" key="3">
    <source>
        <dbReference type="Google" id="ProtNLM"/>
    </source>
</evidence>
<dbReference type="STRING" id="1838280.A6M21_00485"/>
<dbReference type="AlphaFoldDB" id="A0A1B7LDX7"/>